<evidence type="ECO:0000313" key="2">
    <source>
        <dbReference type="EMBL" id="KNZ56712.1"/>
    </source>
</evidence>
<name>A0A0L6V847_9BASI</name>
<gene>
    <name evidence="2" type="ORF">VP01_2338g1</name>
</gene>
<dbReference type="Proteomes" id="UP000037035">
    <property type="component" value="Unassembled WGS sequence"/>
</dbReference>
<evidence type="ECO:0000256" key="1">
    <source>
        <dbReference type="SAM" id="Phobius"/>
    </source>
</evidence>
<dbReference type="AlphaFoldDB" id="A0A0L6V847"/>
<feature type="transmembrane region" description="Helical" evidence="1">
    <location>
        <begin position="79"/>
        <end position="106"/>
    </location>
</feature>
<reference evidence="2 3" key="1">
    <citation type="submission" date="2015-08" db="EMBL/GenBank/DDBJ databases">
        <title>Next Generation Sequencing and Analysis of the Genome of Puccinia sorghi L Schw, the Causal Agent of Maize Common Rust.</title>
        <authorList>
            <person name="Rochi L."/>
            <person name="Burguener G."/>
            <person name="Darino M."/>
            <person name="Turjanski A."/>
            <person name="Kreff E."/>
            <person name="Dieguez M.J."/>
            <person name="Sacco F."/>
        </authorList>
    </citation>
    <scope>NUCLEOTIDE SEQUENCE [LARGE SCALE GENOMIC DNA]</scope>
    <source>
        <strain evidence="2 3">RO10H11247</strain>
    </source>
</reference>
<evidence type="ECO:0000313" key="3">
    <source>
        <dbReference type="Proteomes" id="UP000037035"/>
    </source>
</evidence>
<sequence length="442" mass="49196">MLYSLQWSSLLQWWWLYRHQGCSQLVFSQGGCCGLWGPQGERGILFVGLFLHFVELFVFFLVFLGLVDGGRVLEWLECWYFLVCCVVLCCCDVCWLVVVVVCWASTGLAAQLPQCLPTTPPSVEKLRRTKVNKGNYLQGFCFAEWINFCFCQCHDLVTPSRTCQGFPQLGGLSSASSPLYIPQLAIYHPNHNMGGFGFGGLSRHWRRIGKTRVVLEGVAGHQLGRQSARGSGGYAVGGLRSGADAGVVLQGVKIRGDSGLQELDGSRSCRGVAGEGQSCGWRVEFLYLSIIYHNKIRGKIGSQASEFTKRQNIHSLFPGCSVQRAVTRELKPKGTRHTPKKDSQLPSESVFLSTLGGFFSLFFSISDDSQIQCLPSHGICLTKYREFVGIPTISWRTIVTIQYTSQLLFSQDILGTSYKLLIMYLQCTVHCTHNFISFVVVL</sequence>
<organism evidence="2 3">
    <name type="scientific">Puccinia sorghi</name>
    <dbReference type="NCBI Taxonomy" id="27349"/>
    <lineage>
        <taxon>Eukaryota</taxon>
        <taxon>Fungi</taxon>
        <taxon>Dikarya</taxon>
        <taxon>Basidiomycota</taxon>
        <taxon>Pucciniomycotina</taxon>
        <taxon>Pucciniomycetes</taxon>
        <taxon>Pucciniales</taxon>
        <taxon>Pucciniaceae</taxon>
        <taxon>Puccinia</taxon>
    </lineage>
</organism>
<keyword evidence="3" id="KW-1185">Reference proteome</keyword>
<dbReference type="VEuPathDB" id="FungiDB:VP01_2338g1"/>
<keyword evidence="1" id="KW-1133">Transmembrane helix</keyword>
<feature type="transmembrane region" description="Helical" evidence="1">
    <location>
        <begin position="44"/>
        <end position="67"/>
    </location>
</feature>
<protein>
    <submittedName>
        <fullName evidence="2">Putative signal peptide protein</fullName>
    </submittedName>
</protein>
<keyword evidence="1" id="KW-0472">Membrane</keyword>
<proteinExistence type="predicted"/>
<comment type="caution">
    <text evidence="2">The sequence shown here is derived from an EMBL/GenBank/DDBJ whole genome shotgun (WGS) entry which is preliminary data.</text>
</comment>
<accession>A0A0L6V847</accession>
<dbReference type="EMBL" id="LAVV01007212">
    <property type="protein sequence ID" value="KNZ56712.1"/>
    <property type="molecule type" value="Genomic_DNA"/>
</dbReference>
<keyword evidence="1" id="KW-0812">Transmembrane</keyword>